<dbReference type="InterPro" id="IPR029045">
    <property type="entry name" value="ClpP/crotonase-like_dom_sf"/>
</dbReference>
<dbReference type="AlphaFoldDB" id="A0A6J6RG94"/>
<keyword evidence="2" id="KW-0456">Lyase</keyword>
<dbReference type="EMBL" id="CAEZYK010000021">
    <property type="protein sequence ID" value="CAB4719995.1"/>
    <property type="molecule type" value="Genomic_DNA"/>
</dbReference>
<dbReference type="InterPro" id="IPR014748">
    <property type="entry name" value="Enoyl-CoA_hydra_C"/>
</dbReference>
<dbReference type="GO" id="GO:0006635">
    <property type="term" value="P:fatty acid beta-oxidation"/>
    <property type="evidence" value="ECO:0007669"/>
    <property type="project" value="TreeGrafter"/>
</dbReference>
<reference evidence="4" key="1">
    <citation type="submission" date="2020-05" db="EMBL/GenBank/DDBJ databases">
        <authorList>
            <person name="Chiriac C."/>
            <person name="Salcher M."/>
            <person name="Ghai R."/>
            <person name="Kavagutti S V."/>
        </authorList>
    </citation>
    <scope>NUCLEOTIDE SEQUENCE</scope>
</reference>
<protein>
    <submittedName>
        <fullName evidence="4">Unannotated protein</fullName>
    </submittedName>
</protein>
<name>A0A6J6RG94_9ZZZZ</name>
<evidence type="ECO:0000313" key="4">
    <source>
        <dbReference type="EMBL" id="CAB4719995.1"/>
    </source>
</evidence>
<dbReference type="InterPro" id="IPR001753">
    <property type="entry name" value="Enoyl-CoA_hydra/iso"/>
</dbReference>
<feature type="region of interest" description="Disordered" evidence="3">
    <location>
        <begin position="296"/>
        <end position="315"/>
    </location>
</feature>
<dbReference type="Pfam" id="PF00378">
    <property type="entry name" value="ECH_1"/>
    <property type="match status" value="1"/>
</dbReference>
<sequence>MAIHYEKGDDHIVVITIDRPEARNAADMEHFKALREAWERFGADDDAWVAIITGVEGSFFAGADLKTYVPAITKLQKRISEEGISEIDGFRLDDGVKAVLRNVELYKPVIAAVNGFCTAGGMEMLGGTDIRIACPEAKFAVMEPKRGLFAGGGTTVRLPRQIAWPLAMEFLLCADLIPAERAYKMGLLNAVVPREELMATARSFAQRIIANAPLAVQATKQSALQGLYHDEDEIKRLRQAVKELKTVLEGIDSDNSLSSKEAVSTAIEILENLSLELRTAFEKESKISSWIFQTEDAKEGPKAFAEKRPPVWKSK</sequence>
<feature type="compositionally biased region" description="Basic and acidic residues" evidence="3">
    <location>
        <begin position="296"/>
        <end position="309"/>
    </location>
</feature>
<organism evidence="4">
    <name type="scientific">freshwater metagenome</name>
    <dbReference type="NCBI Taxonomy" id="449393"/>
    <lineage>
        <taxon>unclassified sequences</taxon>
        <taxon>metagenomes</taxon>
        <taxon>ecological metagenomes</taxon>
    </lineage>
</organism>
<dbReference type="SUPFAM" id="SSF52096">
    <property type="entry name" value="ClpP/crotonase"/>
    <property type="match status" value="2"/>
</dbReference>
<evidence type="ECO:0000256" key="2">
    <source>
        <dbReference type="ARBA" id="ARBA00023239"/>
    </source>
</evidence>
<dbReference type="PANTHER" id="PTHR11941:SF169">
    <property type="entry name" value="(7AS)-7A-METHYL-1,5-DIOXO-2,3,5,6,7,7A-HEXAHYDRO-1H-INDENE-CARBOXYL-COA HYDROLASE"/>
    <property type="match status" value="1"/>
</dbReference>
<keyword evidence="1" id="KW-0443">Lipid metabolism</keyword>
<dbReference type="Gene3D" id="1.10.12.10">
    <property type="entry name" value="Lyase 2-enoyl-coa Hydratase, Chain A, domain 2"/>
    <property type="match status" value="1"/>
</dbReference>
<dbReference type="GO" id="GO:0016829">
    <property type="term" value="F:lyase activity"/>
    <property type="evidence" value="ECO:0007669"/>
    <property type="project" value="UniProtKB-KW"/>
</dbReference>
<evidence type="ECO:0000256" key="3">
    <source>
        <dbReference type="SAM" id="MobiDB-lite"/>
    </source>
</evidence>
<dbReference type="PANTHER" id="PTHR11941">
    <property type="entry name" value="ENOYL-COA HYDRATASE-RELATED"/>
    <property type="match status" value="1"/>
</dbReference>
<proteinExistence type="predicted"/>
<dbReference type="Gene3D" id="3.90.226.10">
    <property type="entry name" value="2-enoyl-CoA Hydratase, Chain A, domain 1"/>
    <property type="match status" value="1"/>
</dbReference>
<evidence type="ECO:0000256" key="1">
    <source>
        <dbReference type="ARBA" id="ARBA00023098"/>
    </source>
</evidence>
<dbReference type="CDD" id="cd06558">
    <property type="entry name" value="crotonase-like"/>
    <property type="match status" value="1"/>
</dbReference>
<gene>
    <name evidence="4" type="ORF">UFOPK2683_00543</name>
</gene>
<accession>A0A6J6RG94</accession>